<keyword evidence="2" id="KW-0238">DNA-binding</keyword>
<proteinExistence type="inferred from homology"/>
<dbReference type="InterPro" id="IPR000232">
    <property type="entry name" value="HSF_DNA-bd"/>
</dbReference>
<dbReference type="GO" id="GO:0003700">
    <property type="term" value="F:DNA-binding transcription factor activity"/>
    <property type="evidence" value="ECO:0007669"/>
    <property type="project" value="InterPro"/>
</dbReference>
<sequence>MKRGSELMTQPVASQKPSSPVRPPLQGRLSISTALTHHMNRFKFVETSAPPVVQAALQTFNPFKELDKMEEVEMQYNPNAPTTPPTINNSADCSLSSWGIEVSSKMSDPISTGGISGSMFLPSGSTYSLSRSSSTPRAGPSNSDNLSSYTPPPPPTAPTLKFANSHPNYIPIQGLSMTTVTPERFHYQPSSGVNKMEISDTNETATASSTSSPASASTSANKFPFPSSNSANKTMFPIQLYRMINEESDSIISWKEGGRDGFTIRGVKHLEGIMKKYFRHNRFSSLQRQLNMYGFSKKTRGGSKDLHFHNPLFYRNMTKEDFELVVSSKRRKDAEKQMSQLTVGPAPALIQKSLVHI</sequence>
<dbReference type="SMART" id="SM00415">
    <property type="entry name" value="HSF"/>
    <property type="match status" value="1"/>
</dbReference>
<comment type="similarity">
    <text evidence="4">Belongs to the HSF family.</text>
</comment>
<comment type="subcellular location">
    <subcellularLocation>
        <location evidence="1">Nucleus</location>
    </subcellularLocation>
</comment>
<dbReference type="PRINTS" id="PR00056">
    <property type="entry name" value="HSFDOMAIN"/>
</dbReference>
<dbReference type="EMBL" id="BRXY01000241">
    <property type="protein sequence ID" value="GMH80113.1"/>
    <property type="molecule type" value="Genomic_DNA"/>
</dbReference>
<dbReference type="Pfam" id="PF00447">
    <property type="entry name" value="HSF_DNA-bind"/>
    <property type="match status" value="1"/>
</dbReference>
<feature type="region of interest" description="Disordered" evidence="5">
    <location>
        <begin position="200"/>
        <end position="228"/>
    </location>
</feature>
<dbReference type="OrthoDB" id="60033at2759"/>
<organism evidence="7 8">
    <name type="scientific">Triparma strigata</name>
    <dbReference type="NCBI Taxonomy" id="1606541"/>
    <lineage>
        <taxon>Eukaryota</taxon>
        <taxon>Sar</taxon>
        <taxon>Stramenopiles</taxon>
        <taxon>Ochrophyta</taxon>
        <taxon>Bolidophyceae</taxon>
        <taxon>Parmales</taxon>
        <taxon>Triparmaceae</taxon>
        <taxon>Triparma</taxon>
    </lineage>
</organism>
<evidence type="ECO:0000256" key="3">
    <source>
        <dbReference type="ARBA" id="ARBA00023242"/>
    </source>
</evidence>
<dbReference type="Gene3D" id="1.10.10.10">
    <property type="entry name" value="Winged helix-like DNA-binding domain superfamily/Winged helix DNA-binding domain"/>
    <property type="match status" value="1"/>
</dbReference>
<evidence type="ECO:0000313" key="7">
    <source>
        <dbReference type="EMBL" id="GMH80113.1"/>
    </source>
</evidence>
<accession>A0A9W7EKA7</accession>
<evidence type="ECO:0000313" key="8">
    <source>
        <dbReference type="Proteomes" id="UP001165085"/>
    </source>
</evidence>
<feature type="domain" description="HSF-type DNA-binding" evidence="6">
    <location>
        <begin position="232"/>
        <end position="331"/>
    </location>
</feature>
<keyword evidence="3" id="KW-0539">Nucleus</keyword>
<dbReference type="InterPro" id="IPR036390">
    <property type="entry name" value="WH_DNA-bd_sf"/>
</dbReference>
<name>A0A9W7EKA7_9STRA</name>
<feature type="compositionally biased region" description="Low complexity" evidence="5">
    <location>
        <begin position="126"/>
        <end position="137"/>
    </location>
</feature>
<feature type="compositionally biased region" description="Polar residues" evidence="5">
    <location>
        <begin position="7"/>
        <end position="18"/>
    </location>
</feature>
<evidence type="ECO:0000256" key="5">
    <source>
        <dbReference type="SAM" id="MobiDB-lite"/>
    </source>
</evidence>
<gene>
    <name evidence="7" type="ORF">TrST_g12142</name>
</gene>
<dbReference type="AlphaFoldDB" id="A0A9W7EKA7"/>
<evidence type="ECO:0000256" key="2">
    <source>
        <dbReference type="ARBA" id="ARBA00023125"/>
    </source>
</evidence>
<evidence type="ECO:0000256" key="1">
    <source>
        <dbReference type="ARBA" id="ARBA00004123"/>
    </source>
</evidence>
<dbReference type="SUPFAM" id="SSF46785">
    <property type="entry name" value="Winged helix' DNA-binding domain"/>
    <property type="match status" value="1"/>
</dbReference>
<keyword evidence="8" id="KW-1185">Reference proteome</keyword>
<evidence type="ECO:0000256" key="4">
    <source>
        <dbReference type="RuleBase" id="RU004020"/>
    </source>
</evidence>
<dbReference type="PANTHER" id="PTHR10015">
    <property type="entry name" value="HEAT SHOCK TRANSCRIPTION FACTOR"/>
    <property type="match status" value="1"/>
</dbReference>
<dbReference type="GO" id="GO:0043565">
    <property type="term" value="F:sequence-specific DNA binding"/>
    <property type="evidence" value="ECO:0007669"/>
    <property type="project" value="InterPro"/>
</dbReference>
<reference evidence="8" key="1">
    <citation type="journal article" date="2023" name="Commun. Biol.">
        <title>Genome analysis of Parmales, the sister group of diatoms, reveals the evolutionary specialization of diatoms from phago-mixotrophs to photoautotrophs.</title>
        <authorList>
            <person name="Ban H."/>
            <person name="Sato S."/>
            <person name="Yoshikawa S."/>
            <person name="Yamada K."/>
            <person name="Nakamura Y."/>
            <person name="Ichinomiya M."/>
            <person name="Sato N."/>
            <person name="Blanc-Mathieu R."/>
            <person name="Endo H."/>
            <person name="Kuwata A."/>
            <person name="Ogata H."/>
        </authorList>
    </citation>
    <scope>NUCLEOTIDE SEQUENCE [LARGE SCALE GENOMIC DNA]</scope>
    <source>
        <strain evidence="8">NIES 3701</strain>
    </source>
</reference>
<dbReference type="Proteomes" id="UP001165085">
    <property type="component" value="Unassembled WGS sequence"/>
</dbReference>
<dbReference type="PANTHER" id="PTHR10015:SF427">
    <property type="entry name" value="HEAT SHOCK FACTOR PROTEIN"/>
    <property type="match status" value="1"/>
</dbReference>
<feature type="compositionally biased region" description="Polar residues" evidence="5">
    <location>
        <begin position="140"/>
        <end position="149"/>
    </location>
</feature>
<protein>
    <recommendedName>
        <fullName evidence="6">HSF-type DNA-binding domain-containing protein</fullName>
    </recommendedName>
</protein>
<dbReference type="InterPro" id="IPR036388">
    <property type="entry name" value="WH-like_DNA-bd_sf"/>
</dbReference>
<feature type="region of interest" description="Disordered" evidence="5">
    <location>
        <begin position="126"/>
        <end position="165"/>
    </location>
</feature>
<feature type="region of interest" description="Disordered" evidence="5">
    <location>
        <begin position="1"/>
        <end position="25"/>
    </location>
</feature>
<feature type="compositionally biased region" description="Low complexity" evidence="5">
    <location>
        <begin position="204"/>
        <end position="220"/>
    </location>
</feature>
<evidence type="ECO:0000259" key="6">
    <source>
        <dbReference type="SMART" id="SM00415"/>
    </source>
</evidence>
<dbReference type="GO" id="GO:0005634">
    <property type="term" value="C:nucleus"/>
    <property type="evidence" value="ECO:0007669"/>
    <property type="project" value="UniProtKB-SubCell"/>
</dbReference>
<comment type="caution">
    <text evidence="7">The sequence shown here is derived from an EMBL/GenBank/DDBJ whole genome shotgun (WGS) entry which is preliminary data.</text>
</comment>